<gene>
    <name evidence="1" type="ORF">GCM10025876_25100</name>
</gene>
<accession>A0ABQ6IFV5</accession>
<proteinExistence type="predicted"/>
<name>A0ABQ6IFV5_9MICO</name>
<keyword evidence="2" id="KW-1185">Reference proteome</keyword>
<evidence type="ECO:0000313" key="2">
    <source>
        <dbReference type="Proteomes" id="UP001157125"/>
    </source>
</evidence>
<evidence type="ECO:0000313" key="1">
    <source>
        <dbReference type="EMBL" id="GMA36306.1"/>
    </source>
</evidence>
<dbReference type="Proteomes" id="UP001157125">
    <property type="component" value="Unassembled WGS sequence"/>
</dbReference>
<sequence>MARVVASVVALTVMVSRTLSDAGSVSVPPLPKVMVVSGTSADAVVPKAPSRSTEVMAAASVRAPVDRCMVNPPVEMF</sequence>
<dbReference type="EMBL" id="BSUN01000001">
    <property type="protein sequence ID" value="GMA36306.1"/>
    <property type="molecule type" value="Genomic_DNA"/>
</dbReference>
<comment type="caution">
    <text evidence="1">The sequence shown here is derived from an EMBL/GenBank/DDBJ whole genome shotgun (WGS) entry which is preliminary data.</text>
</comment>
<reference evidence="2" key="1">
    <citation type="journal article" date="2019" name="Int. J. Syst. Evol. Microbiol.">
        <title>The Global Catalogue of Microorganisms (GCM) 10K type strain sequencing project: providing services to taxonomists for standard genome sequencing and annotation.</title>
        <authorList>
            <consortium name="The Broad Institute Genomics Platform"/>
            <consortium name="The Broad Institute Genome Sequencing Center for Infectious Disease"/>
            <person name="Wu L."/>
            <person name="Ma J."/>
        </authorList>
    </citation>
    <scope>NUCLEOTIDE SEQUENCE [LARGE SCALE GENOMIC DNA]</scope>
    <source>
        <strain evidence="2">NBRC 112299</strain>
    </source>
</reference>
<evidence type="ECO:0008006" key="3">
    <source>
        <dbReference type="Google" id="ProtNLM"/>
    </source>
</evidence>
<organism evidence="1 2">
    <name type="scientific">Demequina litorisediminis</name>
    <dbReference type="NCBI Taxonomy" id="1849022"/>
    <lineage>
        <taxon>Bacteria</taxon>
        <taxon>Bacillati</taxon>
        <taxon>Actinomycetota</taxon>
        <taxon>Actinomycetes</taxon>
        <taxon>Micrococcales</taxon>
        <taxon>Demequinaceae</taxon>
        <taxon>Demequina</taxon>
    </lineage>
</organism>
<protein>
    <recommendedName>
        <fullName evidence="3">Secreted protein</fullName>
    </recommendedName>
</protein>